<dbReference type="OrthoDB" id="10047021at2759"/>
<evidence type="ECO:0000256" key="5">
    <source>
        <dbReference type="ARBA" id="ARBA00022490"/>
    </source>
</evidence>
<evidence type="ECO:0000256" key="10">
    <source>
        <dbReference type="ARBA" id="ARBA00047957"/>
    </source>
</evidence>
<evidence type="ECO:0000256" key="4">
    <source>
        <dbReference type="ARBA" id="ARBA00017788"/>
    </source>
</evidence>
<comment type="subcellular location">
    <subcellularLocation>
        <location evidence="1 11">Cytoplasm</location>
    </subcellularLocation>
</comment>
<dbReference type="EC" id="2.1.1.211" evidence="3 11"/>
<dbReference type="GO" id="GO:0030488">
    <property type="term" value="P:tRNA methylation"/>
    <property type="evidence" value="ECO:0007669"/>
    <property type="project" value="UniProtKB-UniRule"/>
</dbReference>
<keyword evidence="7 11" id="KW-0808">Transferase</keyword>
<comment type="similarity">
    <text evidence="2 11">Belongs to the TRM44 family.</text>
</comment>
<feature type="region of interest" description="Disordered" evidence="12">
    <location>
        <begin position="429"/>
        <end position="466"/>
    </location>
</feature>
<keyword evidence="8 11" id="KW-0949">S-adenosyl-L-methionine</keyword>
<evidence type="ECO:0000256" key="11">
    <source>
        <dbReference type="RuleBase" id="RU368004"/>
    </source>
</evidence>
<keyword evidence="9 11" id="KW-0819">tRNA processing</keyword>
<evidence type="ECO:0000256" key="3">
    <source>
        <dbReference type="ARBA" id="ARBA00012795"/>
    </source>
</evidence>
<keyword evidence="5 11" id="KW-0963">Cytoplasm</keyword>
<evidence type="ECO:0000313" key="14">
    <source>
        <dbReference type="Proteomes" id="UP000660729"/>
    </source>
</evidence>
<evidence type="ECO:0000313" key="13">
    <source>
        <dbReference type="EMBL" id="KAF7187336.1"/>
    </source>
</evidence>
<proteinExistence type="inferred from homology"/>
<dbReference type="InterPro" id="IPR011671">
    <property type="entry name" value="tRNA_uracil_MeTrfase"/>
</dbReference>
<evidence type="ECO:0000256" key="9">
    <source>
        <dbReference type="ARBA" id="ARBA00022694"/>
    </source>
</evidence>
<sequence length="559" mass="63334">MGSIGNVCEPEERFENADGATKFEPRDRTQIKQTINLPDELWLTILECHCTFPPEIFTSVMQNLIKNPNITSSHLFRADIFYDSDQDHAGKDSLLNQIKSEYQPRQTQWPDFEPTRTIVRKLIPRNFQLDQPLMQTCQNFERREDGKEYTLVVYIPHVEKSSDMPFYHPTVSQLAFLHTWNAGGSGILTLLYRRFPNEQITTKLERTALKLLQTIHKHGQGRLKGYSKRVHLDQIVPQKRYQDTYASLKAKYGRQLSEKWVEVTDPGKHVFEDIGIAGFLIEIWRDMYQLPTNSSCPEPESALPPFPGFVDIGCGNGLLTYLLLMEGYPGYGFDARNRKTWDTFPENIRENLHQKILVPKVLHEAVDAPSNANWTDGIFKRGTFIISNHADELTAWTPLLASLNDSSFIAIPCCSHDLAGARFRAPQKTKSAKEAAARLPQQNTSNGDFKSSQAAETGSLARTDAQKKMPSAYSTLCSYVTSLAEDVGFRPEQDTLRIPSTRNACIIGRERVTSPEPIDEKSSKISEIVESELKRSISVVAADWIERAEKLLKKPSSGH</sequence>
<dbReference type="EMBL" id="JABCIY010000229">
    <property type="protein sequence ID" value="KAF7187336.1"/>
    <property type="molecule type" value="Genomic_DNA"/>
</dbReference>
<feature type="compositionally biased region" description="Polar residues" evidence="12">
    <location>
        <begin position="440"/>
        <end position="456"/>
    </location>
</feature>
<evidence type="ECO:0000256" key="7">
    <source>
        <dbReference type="ARBA" id="ARBA00022679"/>
    </source>
</evidence>
<protein>
    <recommendedName>
        <fullName evidence="4 11">tRNA (uracil-O(2)-)-methyltransferase</fullName>
        <ecNumber evidence="3 11">2.1.1.211</ecNumber>
    </recommendedName>
</protein>
<dbReference type="GO" id="GO:0141101">
    <property type="term" value="F:tRNA(Ser) (uridine(44)-2'-O-)-methyltransferase activity"/>
    <property type="evidence" value="ECO:0007669"/>
    <property type="project" value="UniProtKB-EC"/>
</dbReference>
<reference evidence="13" key="1">
    <citation type="submission" date="2020-04" db="EMBL/GenBank/DDBJ databases">
        <title>Draft genome resource of the tomato pathogen Pseudocercospora fuligena.</title>
        <authorList>
            <person name="Zaccaron A."/>
        </authorList>
    </citation>
    <scope>NUCLEOTIDE SEQUENCE</scope>
    <source>
        <strain evidence="13">PF001</strain>
    </source>
</reference>
<name>A0A8H6R7G0_9PEZI</name>
<evidence type="ECO:0000256" key="1">
    <source>
        <dbReference type="ARBA" id="ARBA00004496"/>
    </source>
</evidence>
<comment type="function">
    <text evidence="11">Adenosyl-L-methionine (AdoMet)-dependent tRNA (uracil-O(2)-)-methyltransferase.</text>
</comment>
<dbReference type="PANTHER" id="PTHR21210:SF0">
    <property type="entry name" value="TRNA (URACIL-O(2)-)-METHYLTRANSFERASE-RELATED"/>
    <property type="match status" value="1"/>
</dbReference>
<accession>A0A8H6R7G0</accession>
<dbReference type="PANTHER" id="PTHR21210">
    <property type="entry name" value="TRNA (URACIL-O(2)-)-METHYLTRANSFERASE-RELATED"/>
    <property type="match status" value="1"/>
</dbReference>
<evidence type="ECO:0000256" key="8">
    <source>
        <dbReference type="ARBA" id="ARBA00022691"/>
    </source>
</evidence>
<dbReference type="Proteomes" id="UP000660729">
    <property type="component" value="Unassembled WGS sequence"/>
</dbReference>
<evidence type="ECO:0000256" key="2">
    <source>
        <dbReference type="ARBA" id="ARBA00009056"/>
    </source>
</evidence>
<gene>
    <name evidence="13" type="ORF">HII31_11225</name>
</gene>
<dbReference type="AlphaFoldDB" id="A0A8H6R7G0"/>
<dbReference type="GO" id="GO:0005737">
    <property type="term" value="C:cytoplasm"/>
    <property type="evidence" value="ECO:0007669"/>
    <property type="project" value="UniProtKB-SubCell"/>
</dbReference>
<comment type="caution">
    <text evidence="13">The sequence shown here is derived from an EMBL/GenBank/DDBJ whole genome shotgun (WGS) entry which is preliminary data.</text>
</comment>
<evidence type="ECO:0000256" key="6">
    <source>
        <dbReference type="ARBA" id="ARBA00022603"/>
    </source>
</evidence>
<feature type="region of interest" description="Disordered" evidence="12">
    <location>
        <begin position="1"/>
        <end position="20"/>
    </location>
</feature>
<keyword evidence="6 11" id="KW-0489">Methyltransferase</keyword>
<dbReference type="Pfam" id="PF07757">
    <property type="entry name" value="AdoMet_MTase"/>
    <property type="match status" value="1"/>
</dbReference>
<evidence type="ECO:0000256" key="12">
    <source>
        <dbReference type="SAM" id="MobiDB-lite"/>
    </source>
</evidence>
<feature type="compositionally biased region" description="Basic and acidic residues" evidence="12">
    <location>
        <begin position="10"/>
        <end position="20"/>
    </location>
</feature>
<organism evidence="13 14">
    <name type="scientific">Pseudocercospora fuligena</name>
    <dbReference type="NCBI Taxonomy" id="685502"/>
    <lineage>
        <taxon>Eukaryota</taxon>
        <taxon>Fungi</taxon>
        <taxon>Dikarya</taxon>
        <taxon>Ascomycota</taxon>
        <taxon>Pezizomycotina</taxon>
        <taxon>Dothideomycetes</taxon>
        <taxon>Dothideomycetidae</taxon>
        <taxon>Mycosphaerellales</taxon>
        <taxon>Mycosphaerellaceae</taxon>
        <taxon>Pseudocercospora</taxon>
    </lineage>
</organism>
<keyword evidence="14" id="KW-1185">Reference proteome</keyword>
<comment type="catalytic activity">
    <reaction evidence="10 11">
        <text>uridine(44) in tRNA(Ser) + S-adenosyl-L-methionine = 2'-O-methyluridine(44) in tRNA(Ser) + S-adenosyl-L-homocysteine + H(+)</text>
        <dbReference type="Rhea" id="RHEA:43100"/>
        <dbReference type="Rhea" id="RHEA-COMP:10339"/>
        <dbReference type="Rhea" id="RHEA-COMP:10340"/>
        <dbReference type="ChEBI" id="CHEBI:15378"/>
        <dbReference type="ChEBI" id="CHEBI:57856"/>
        <dbReference type="ChEBI" id="CHEBI:59789"/>
        <dbReference type="ChEBI" id="CHEBI:65315"/>
        <dbReference type="ChEBI" id="CHEBI:74478"/>
        <dbReference type="EC" id="2.1.1.211"/>
    </reaction>
</comment>